<organism evidence="2 3">
    <name type="scientific">Athelia psychrophila</name>
    <dbReference type="NCBI Taxonomy" id="1759441"/>
    <lineage>
        <taxon>Eukaryota</taxon>
        <taxon>Fungi</taxon>
        <taxon>Dikarya</taxon>
        <taxon>Basidiomycota</taxon>
        <taxon>Agaricomycotina</taxon>
        <taxon>Agaricomycetes</taxon>
        <taxon>Agaricomycetidae</taxon>
        <taxon>Atheliales</taxon>
        <taxon>Atheliaceae</taxon>
        <taxon>Athelia</taxon>
    </lineage>
</organism>
<sequence length="312" mass="36150">MRSHYTHFVDTIQRYFLGSEWKQYIQLKYENQSFRQAGHEKESPHQFIMCRILYTHMLLQVTPDSPAEVYYICAKNPVSWASLLNKDNIADTASLQLRTRELQDALVDSWARTHSGKVVTKDNLVLMLHQAGFQPYRSYRSSARADPSASATVHLAEVEGNSPEPEQDTLPNDDTIIHQTYVTMKRQPPPSRRGPFPFDKCDHVHTTLGKHPAWPCRACGSANHWDKACLMYDRMMAKVKKAMWVEKEDPEEDNTVYTQVYIALLENIEQSACVEREDTPKISLRASAQMVNDQYAHRMEEVEDESETQRRR</sequence>
<reference evidence="2 3" key="1">
    <citation type="journal article" date="2016" name="Mol. Biol. Evol.">
        <title>Comparative Genomics of Early-Diverging Mushroom-Forming Fungi Provides Insights into the Origins of Lignocellulose Decay Capabilities.</title>
        <authorList>
            <person name="Nagy L.G."/>
            <person name="Riley R."/>
            <person name="Tritt A."/>
            <person name="Adam C."/>
            <person name="Daum C."/>
            <person name="Floudas D."/>
            <person name="Sun H."/>
            <person name="Yadav J.S."/>
            <person name="Pangilinan J."/>
            <person name="Larsson K.H."/>
            <person name="Matsuura K."/>
            <person name="Barry K."/>
            <person name="Labutti K."/>
            <person name="Kuo R."/>
            <person name="Ohm R.A."/>
            <person name="Bhattacharya S.S."/>
            <person name="Shirouzu T."/>
            <person name="Yoshinaga Y."/>
            <person name="Martin F.M."/>
            <person name="Grigoriev I.V."/>
            <person name="Hibbett D.S."/>
        </authorList>
    </citation>
    <scope>NUCLEOTIDE SEQUENCE [LARGE SCALE GENOMIC DNA]</scope>
    <source>
        <strain evidence="2 3">CBS 109695</strain>
    </source>
</reference>
<gene>
    <name evidence="2" type="ORF">FIBSPDRAFT_735857</name>
</gene>
<evidence type="ECO:0000256" key="1">
    <source>
        <dbReference type="SAM" id="Coils"/>
    </source>
</evidence>
<name>A0A166MXF6_9AGAM</name>
<dbReference type="EMBL" id="KV417526">
    <property type="protein sequence ID" value="KZP24428.1"/>
    <property type="molecule type" value="Genomic_DNA"/>
</dbReference>
<proteinExistence type="predicted"/>
<protein>
    <submittedName>
        <fullName evidence="2">Uncharacterized protein</fullName>
    </submittedName>
</protein>
<keyword evidence="1" id="KW-0175">Coiled coil</keyword>
<feature type="coiled-coil region" evidence="1">
    <location>
        <begin position="285"/>
        <end position="312"/>
    </location>
</feature>
<dbReference type="Proteomes" id="UP000076532">
    <property type="component" value="Unassembled WGS sequence"/>
</dbReference>
<evidence type="ECO:0000313" key="3">
    <source>
        <dbReference type="Proteomes" id="UP000076532"/>
    </source>
</evidence>
<dbReference type="AlphaFoldDB" id="A0A166MXF6"/>
<evidence type="ECO:0000313" key="2">
    <source>
        <dbReference type="EMBL" id="KZP24428.1"/>
    </source>
</evidence>
<accession>A0A166MXF6</accession>
<dbReference type="OrthoDB" id="3061185at2759"/>
<keyword evidence="3" id="KW-1185">Reference proteome</keyword>
<dbReference type="STRING" id="436010.A0A166MXF6"/>